<evidence type="ECO:0000313" key="2">
    <source>
        <dbReference type="Proteomes" id="UP001187531"/>
    </source>
</evidence>
<name>A0AA88HNR3_ARTSF</name>
<gene>
    <name evidence="1" type="ORF">QYM36_011090</name>
</gene>
<dbReference type="AlphaFoldDB" id="A0AA88HNR3"/>
<dbReference type="Proteomes" id="UP001187531">
    <property type="component" value="Unassembled WGS sequence"/>
</dbReference>
<dbReference type="EMBL" id="JAVRJZ010000015">
    <property type="protein sequence ID" value="KAK2712278.1"/>
    <property type="molecule type" value="Genomic_DNA"/>
</dbReference>
<organism evidence="1 2">
    <name type="scientific">Artemia franciscana</name>
    <name type="common">Brine shrimp</name>
    <name type="synonym">Artemia sanfranciscana</name>
    <dbReference type="NCBI Taxonomy" id="6661"/>
    <lineage>
        <taxon>Eukaryota</taxon>
        <taxon>Metazoa</taxon>
        <taxon>Ecdysozoa</taxon>
        <taxon>Arthropoda</taxon>
        <taxon>Crustacea</taxon>
        <taxon>Branchiopoda</taxon>
        <taxon>Anostraca</taxon>
        <taxon>Artemiidae</taxon>
        <taxon>Artemia</taxon>
    </lineage>
</organism>
<comment type="caution">
    <text evidence="1">The sequence shown here is derived from an EMBL/GenBank/DDBJ whole genome shotgun (WGS) entry which is preliminary data.</text>
</comment>
<keyword evidence="2" id="KW-1185">Reference proteome</keyword>
<proteinExistence type="predicted"/>
<protein>
    <submittedName>
        <fullName evidence="1">Uncharacterized protein</fullName>
    </submittedName>
</protein>
<reference evidence="1" key="1">
    <citation type="submission" date="2023-07" db="EMBL/GenBank/DDBJ databases">
        <title>Chromosome-level genome assembly of Artemia franciscana.</title>
        <authorList>
            <person name="Jo E."/>
        </authorList>
    </citation>
    <scope>NUCLEOTIDE SEQUENCE</scope>
    <source>
        <tissue evidence="1">Whole body</tissue>
    </source>
</reference>
<accession>A0AA88HNR3</accession>
<evidence type="ECO:0000313" key="1">
    <source>
        <dbReference type="EMBL" id="KAK2712278.1"/>
    </source>
</evidence>
<sequence>MENRFESMSQLSEIEAMPQPEIRNNLINVDFKAFSVVEMQKAVKKLKTAKKLSSVESLRVAKNDDGTILLWLQMPFNTIWDSVFLLTVTDCDFADDSTSCQLQVTDAHDSKKASG</sequence>